<gene>
    <name evidence="1" type="ORF">LI90_2751</name>
</gene>
<dbReference type="Gene3D" id="3.30.470.20">
    <property type="entry name" value="ATP-grasp fold, B domain"/>
    <property type="match status" value="1"/>
</dbReference>
<sequence length="71" mass="8025">MPDRVRDGVRALMRHFGIVFGAFDFVVTPDGEWRFLEVNSNGQWSWIEHETGLPISSAIADLLQRGHTIDG</sequence>
<evidence type="ECO:0000313" key="2">
    <source>
        <dbReference type="Proteomes" id="UP000070188"/>
    </source>
</evidence>
<accession>A0A132MV48</accession>
<dbReference type="AlphaFoldDB" id="A0A132MV48"/>
<evidence type="ECO:0000313" key="1">
    <source>
        <dbReference type="EMBL" id="KWX01719.1"/>
    </source>
</evidence>
<keyword evidence="2" id="KW-1185">Reference proteome</keyword>
<proteinExistence type="predicted"/>
<comment type="caution">
    <text evidence="1">The sequence shown here is derived from an EMBL/GenBank/DDBJ whole genome shotgun (WGS) entry which is preliminary data.</text>
</comment>
<reference evidence="2" key="1">
    <citation type="submission" date="2015-04" db="EMBL/GenBank/DDBJ databases">
        <title>Physiological reanalysis, assessment of diazotrophy, and genome sequences of multiple isolates of Streptomyces thermoautotrophicus.</title>
        <authorList>
            <person name="MacKellar D.C."/>
            <person name="Lieber L."/>
            <person name="Norman J."/>
            <person name="Bolger A."/>
            <person name="Tobin C."/>
            <person name="Murray J.W."/>
            <person name="Chang R."/>
            <person name="Ford T."/>
            <person name="Nguyen P.Q."/>
            <person name="Woodward J."/>
            <person name="Permingeat H."/>
            <person name="Joshi N.S."/>
            <person name="Silver P.A."/>
            <person name="Usadel B."/>
            <person name="Rutherford A.W."/>
            <person name="Friesen M."/>
            <person name="Prell J."/>
        </authorList>
    </citation>
    <scope>NUCLEOTIDE SEQUENCE [LARGE SCALE GENOMIC DNA]</scope>
    <source>
        <strain evidence="2">H1</strain>
    </source>
</reference>
<dbReference type="Proteomes" id="UP000070188">
    <property type="component" value="Unassembled WGS sequence"/>
</dbReference>
<dbReference type="STRING" id="1469144.LI90_2751"/>
<dbReference type="SUPFAM" id="SSF56059">
    <property type="entry name" value="Glutathione synthetase ATP-binding domain-like"/>
    <property type="match status" value="1"/>
</dbReference>
<dbReference type="EMBL" id="LAXD01000001">
    <property type="protein sequence ID" value="KWX01719.1"/>
    <property type="molecule type" value="Genomic_DNA"/>
</dbReference>
<protein>
    <submittedName>
        <fullName evidence="1">ATP-grasp ribosomal peptide maturase</fullName>
    </submittedName>
</protein>
<organism evidence="1 2">
    <name type="scientific">Carbonactinospora thermoautotrophica</name>
    <dbReference type="NCBI Taxonomy" id="1469144"/>
    <lineage>
        <taxon>Bacteria</taxon>
        <taxon>Bacillati</taxon>
        <taxon>Actinomycetota</taxon>
        <taxon>Actinomycetes</taxon>
        <taxon>Kitasatosporales</taxon>
        <taxon>Carbonactinosporaceae</taxon>
        <taxon>Carbonactinospora</taxon>
    </lineage>
</organism>
<name>A0A132MV48_9ACTN</name>